<dbReference type="PIRSF" id="PIRSF010376">
    <property type="entry name" value="IspE"/>
    <property type="match status" value="1"/>
</dbReference>
<feature type="active site" evidence="9">
    <location>
        <position position="8"/>
    </location>
</feature>
<feature type="binding site" evidence="9">
    <location>
        <begin position="91"/>
        <end position="101"/>
    </location>
    <ligand>
        <name>ATP</name>
        <dbReference type="ChEBI" id="CHEBI:30616"/>
    </ligand>
</feature>
<dbReference type="UniPathway" id="UPA00056">
    <property type="reaction ID" value="UER00094"/>
</dbReference>
<evidence type="ECO:0000313" key="13">
    <source>
        <dbReference type="Proteomes" id="UP000265715"/>
    </source>
</evidence>
<name>A0A399EAE6_9DEIN</name>
<dbReference type="EMBL" id="QXDL01000213">
    <property type="protein sequence ID" value="RIH80938.1"/>
    <property type="molecule type" value="Genomic_DNA"/>
</dbReference>
<dbReference type="HAMAP" id="MF_00061">
    <property type="entry name" value="IspE"/>
    <property type="match status" value="1"/>
</dbReference>
<dbReference type="InterPro" id="IPR020568">
    <property type="entry name" value="Ribosomal_Su5_D2-typ_SF"/>
</dbReference>
<feature type="domain" description="GHMP kinase C-terminal" evidence="11">
    <location>
        <begin position="202"/>
        <end position="264"/>
    </location>
</feature>
<dbReference type="SUPFAM" id="SSF55060">
    <property type="entry name" value="GHMP Kinase, C-terminal domain"/>
    <property type="match status" value="1"/>
</dbReference>
<comment type="catalytic activity">
    <reaction evidence="9">
        <text>4-CDP-2-C-methyl-D-erythritol + ATP = 4-CDP-2-C-methyl-D-erythritol 2-phosphate + ADP + H(+)</text>
        <dbReference type="Rhea" id="RHEA:18437"/>
        <dbReference type="ChEBI" id="CHEBI:15378"/>
        <dbReference type="ChEBI" id="CHEBI:30616"/>
        <dbReference type="ChEBI" id="CHEBI:57823"/>
        <dbReference type="ChEBI" id="CHEBI:57919"/>
        <dbReference type="ChEBI" id="CHEBI:456216"/>
        <dbReference type="EC" id="2.7.1.148"/>
    </reaction>
</comment>
<dbReference type="InterPro" id="IPR006204">
    <property type="entry name" value="GHMP_kinase_N_dom"/>
</dbReference>
<dbReference type="Gene3D" id="3.30.230.10">
    <property type="match status" value="1"/>
</dbReference>
<dbReference type="OrthoDB" id="9809438at2"/>
<evidence type="ECO:0000256" key="9">
    <source>
        <dbReference type="HAMAP-Rule" id="MF_00061"/>
    </source>
</evidence>
<reference evidence="12 13" key="1">
    <citation type="submission" date="2018-08" db="EMBL/GenBank/DDBJ databases">
        <title>Meiothermus terrae DSM 26712 genome sequencing project.</title>
        <authorList>
            <person name="Da Costa M.S."/>
            <person name="Albuquerque L."/>
            <person name="Raposo P."/>
            <person name="Froufe H.J.C."/>
            <person name="Barroso C.S."/>
            <person name="Egas C."/>
        </authorList>
    </citation>
    <scope>NUCLEOTIDE SEQUENCE [LARGE SCALE GENOMIC DNA]</scope>
    <source>
        <strain evidence="12 13">DSM 26712</strain>
    </source>
</reference>
<evidence type="ECO:0000256" key="2">
    <source>
        <dbReference type="ARBA" id="ARBA00012052"/>
    </source>
</evidence>
<dbReference type="PANTHER" id="PTHR43527">
    <property type="entry name" value="4-DIPHOSPHOCYTIDYL-2-C-METHYL-D-ERYTHRITOL KINASE, CHLOROPLASTIC"/>
    <property type="match status" value="1"/>
</dbReference>
<comment type="pathway">
    <text evidence="9">Isoprenoid biosynthesis; isopentenyl diphosphate biosynthesis via DXP pathway; isopentenyl diphosphate from 1-deoxy-D-xylulose 5-phosphate: step 3/6.</text>
</comment>
<dbReference type="InterPro" id="IPR013750">
    <property type="entry name" value="GHMP_kinase_C_dom"/>
</dbReference>
<comment type="similarity">
    <text evidence="1 9">Belongs to the GHMP kinase family. IspE subfamily.</text>
</comment>
<dbReference type="Pfam" id="PF08544">
    <property type="entry name" value="GHMP_kinases_C"/>
    <property type="match status" value="1"/>
</dbReference>
<evidence type="ECO:0000256" key="3">
    <source>
        <dbReference type="ARBA" id="ARBA00017473"/>
    </source>
</evidence>
<dbReference type="NCBIfam" id="TIGR00154">
    <property type="entry name" value="ispE"/>
    <property type="match status" value="1"/>
</dbReference>
<evidence type="ECO:0000259" key="10">
    <source>
        <dbReference type="Pfam" id="PF00288"/>
    </source>
</evidence>
<accession>A0A399EAE6</accession>
<evidence type="ECO:0000256" key="6">
    <source>
        <dbReference type="ARBA" id="ARBA00022777"/>
    </source>
</evidence>
<dbReference type="Gene3D" id="3.30.70.890">
    <property type="entry name" value="GHMP kinase, C-terminal domain"/>
    <property type="match status" value="1"/>
</dbReference>
<feature type="active site" evidence="9">
    <location>
        <position position="130"/>
    </location>
</feature>
<evidence type="ECO:0000256" key="7">
    <source>
        <dbReference type="ARBA" id="ARBA00022840"/>
    </source>
</evidence>
<comment type="function">
    <text evidence="9">Catalyzes the phosphorylation of the position 2 hydroxy group of 4-diphosphocytidyl-2C-methyl-D-erythritol.</text>
</comment>
<evidence type="ECO:0000259" key="11">
    <source>
        <dbReference type="Pfam" id="PF08544"/>
    </source>
</evidence>
<evidence type="ECO:0000313" key="12">
    <source>
        <dbReference type="EMBL" id="RIH80938.1"/>
    </source>
</evidence>
<dbReference type="InterPro" id="IPR004424">
    <property type="entry name" value="IspE"/>
</dbReference>
<keyword evidence="6 9" id="KW-0418">Kinase</keyword>
<dbReference type="Proteomes" id="UP000265715">
    <property type="component" value="Unassembled WGS sequence"/>
</dbReference>
<gene>
    <name evidence="9 12" type="primary">ispE</name>
    <name evidence="12" type="ORF">Mterra_03434</name>
</gene>
<sequence>MELLAPAKVNLGLSVLGRLEDGYHELHTLFAALDLGDRIAVEPRPSGIALEVTGAELSAGPDNLVYKAAQAYLEAAGWPGGVWVRLEKRLPLAAGLGGGSSDAAAVLRALSVLYPAPLDLPAIARRLGADVPFFLRGGMAEGRGVGERLRRVEGVEAHLVLVNPGIAVPAASAYKALRPEEWGPELDVAGVLEALRSGQTPPYWNSLEAPVFRLEPQVAELKLYLQAVGLRGVLMSGSGSSVFGLAHDAQEARFYARQLQARFPQFWVRAARTVPAQL</sequence>
<protein>
    <recommendedName>
        <fullName evidence="3 9">4-diphosphocytidyl-2-C-methyl-D-erythritol kinase</fullName>
        <shortName evidence="9">CMK</shortName>
        <ecNumber evidence="2 9">2.7.1.148</ecNumber>
    </recommendedName>
    <alternativeName>
        <fullName evidence="8 9">4-(cytidine-5'-diphospho)-2-C-methyl-D-erythritol kinase</fullName>
    </alternativeName>
</protein>
<dbReference type="EC" id="2.7.1.148" evidence="2 9"/>
<dbReference type="GO" id="GO:0016114">
    <property type="term" value="P:terpenoid biosynthetic process"/>
    <property type="evidence" value="ECO:0007669"/>
    <property type="project" value="UniProtKB-UniRule"/>
</dbReference>
<feature type="domain" description="GHMP kinase N-terminal" evidence="10">
    <location>
        <begin position="63"/>
        <end position="138"/>
    </location>
</feature>
<keyword evidence="9" id="KW-0414">Isoprene biosynthesis</keyword>
<proteinExistence type="inferred from homology"/>
<evidence type="ECO:0000256" key="1">
    <source>
        <dbReference type="ARBA" id="ARBA00009684"/>
    </source>
</evidence>
<dbReference type="AlphaFoldDB" id="A0A399EAE6"/>
<dbReference type="InterPro" id="IPR014721">
    <property type="entry name" value="Ribsml_uS5_D2-typ_fold_subgr"/>
</dbReference>
<evidence type="ECO:0000256" key="5">
    <source>
        <dbReference type="ARBA" id="ARBA00022741"/>
    </source>
</evidence>
<evidence type="ECO:0000256" key="4">
    <source>
        <dbReference type="ARBA" id="ARBA00022679"/>
    </source>
</evidence>
<dbReference type="GO" id="GO:0019288">
    <property type="term" value="P:isopentenyl diphosphate biosynthetic process, methylerythritol 4-phosphate pathway"/>
    <property type="evidence" value="ECO:0007669"/>
    <property type="project" value="UniProtKB-UniRule"/>
</dbReference>
<dbReference type="GO" id="GO:0050515">
    <property type="term" value="F:4-(cytidine 5'-diphospho)-2-C-methyl-D-erythritol kinase activity"/>
    <property type="evidence" value="ECO:0007669"/>
    <property type="project" value="UniProtKB-UniRule"/>
</dbReference>
<dbReference type="RefSeq" id="WP_119316343.1">
    <property type="nucleotide sequence ID" value="NZ_QXDL01000213.1"/>
</dbReference>
<keyword evidence="13" id="KW-1185">Reference proteome</keyword>
<dbReference type="SUPFAM" id="SSF54211">
    <property type="entry name" value="Ribosomal protein S5 domain 2-like"/>
    <property type="match status" value="1"/>
</dbReference>
<dbReference type="InterPro" id="IPR036554">
    <property type="entry name" value="GHMP_kinase_C_sf"/>
</dbReference>
<organism evidence="12 13">
    <name type="scientific">Calidithermus terrae</name>
    <dbReference type="NCBI Taxonomy" id="1408545"/>
    <lineage>
        <taxon>Bacteria</taxon>
        <taxon>Thermotogati</taxon>
        <taxon>Deinococcota</taxon>
        <taxon>Deinococci</taxon>
        <taxon>Thermales</taxon>
        <taxon>Thermaceae</taxon>
        <taxon>Calidithermus</taxon>
    </lineage>
</organism>
<dbReference type="PANTHER" id="PTHR43527:SF2">
    <property type="entry name" value="4-DIPHOSPHOCYTIDYL-2-C-METHYL-D-ERYTHRITOL KINASE, CHLOROPLASTIC"/>
    <property type="match status" value="1"/>
</dbReference>
<keyword evidence="4 9" id="KW-0808">Transferase</keyword>
<keyword evidence="7 9" id="KW-0067">ATP-binding</keyword>
<dbReference type="Pfam" id="PF00288">
    <property type="entry name" value="GHMP_kinases_N"/>
    <property type="match status" value="1"/>
</dbReference>
<comment type="caution">
    <text evidence="12">The sequence shown here is derived from an EMBL/GenBank/DDBJ whole genome shotgun (WGS) entry which is preliminary data.</text>
</comment>
<keyword evidence="5 9" id="KW-0547">Nucleotide-binding</keyword>
<dbReference type="NCBIfam" id="NF011202">
    <property type="entry name" value="PRK14608.1"/>
    <property type="match status" value="1"/>
</dbReference>
<evidence type="ECO:0000256" key="8">
    <source>
        <dbReference type="ARBA" id="ARBA00032554"/>
    </source>
</evidence>
<dbReference type="GO" id="GO:0005524">
    <property type="term" value="F:ATP binding"/>
    <property type="evidence" value="ECO:0007669"/>
    <property type="project" value="UniProtKB-UniRule"/>
</dbReference>